<proteinExistence type="predicted"/>
<dbReference type="InParanoid" id="A0A409VUL8"/>
<dbReference type="EMBL" id="NHYE01005557">
    <property type="protein sequence ID" value="PPQ69956.1"/>
    <property type="molecule type" value="Genomic_DNA"/>
</dbReference>
<evidence type="ECO:0000313" key="2">
    <source>
        <dbReference type="Proteomes" id="UP000284706"/>
    </source>
</evidence>
<reference evidence="1 2" key="1">
    <citation type="journal article" date="2018" name="Evol. Lett.">
        <title>Horizontal gene cluster transfer increased hallucinogenic mushroom diversity.</title>
        <authorList>
            <person name="Reynolds H.T."/>
            <person name="Vijayakumar V."/>
            <person name="Gluck-Thaler E."/>
            <person name="Korotkin H.B."/>
            <person name="Matheny P.B."/>
            <person name="Slot J.C."/>
        </authorList>
    </citation>
    <scope>NUCLEOTIDE SEQUENCE [LARGE SCALE GENOMIC DNA]</scope>
    <source>
        <strain evidence="1 2">SRW20</strain>
    </source>
</reference>
<dbReference type="OrthoDB" id="3240817at2759"/>
<keyword evidence="2" id="KW-1185">Reference proteome</keyword>
<dbReference type="STRING" id="231916.A0A409VUL8"/>
<gene>
    <name evidence="1" type="ORF">CVT26_013292</name>
</gene>
<comment type="caution">
    <text evidence="1">The sequence shown here is derived from an EMBL/GenBank/DDBJ whole genome shotgun (WGS) entry which is preliminary data.</text>
</comment>
<organism evidence="1 2">
    <name type="scientific">Gymnopilus dilepis</name>
    <dbReference type="NCBI Taxonomy" id="231916"/>
    <lineage>
        <taxon>Eukaryota</taxon>
        <taxon>Fungi</taxon>
        <taxon>Dikarya</taxon>
        <taxon>Basidiomycota</taxon>
        <taxon>Agaricomycotina</taxon>
        <taxon>Agaricomycetes</taxon>
        <taxon>Agaricomycetidae</taxon>
        <taxon>Agaricales</taxon>
        <taxon>Agaricineae</taxon>
        <taxon>Hymenogastraceae</taxon>
        <taxon>Gymnopilus</taxon>
    </lineage>
</organism>
<name>A0A409VUL8_9AGAR</name>
<accession>A0A409VUL8</accession>
<sequence>MEEWDENAMQEKMTYMDGDWCPKNFLEMSVPKTKLMLFGPLPRSVPHLTIRGQPIGLVDSFKYVGMYFQSTHRYIFAEHCKQKAKEAIKALFMSIVTVESSTGDLPPKEMLRVFMARVDPHLIHGCEVAIDVDAPSFKVLENAQLLGLRRILGVSAHSVKAPLYTETGIIPLAYRRIILALRYLIYLLGLPPVRLAGAALRDSIALLRSEKPGWMSDIKLRLQQLPVPVSLQWSDIETVEGVGAVVKRVEESCVEWLRNEIDSNDRALLLRGRFRAGQDITLHDIVKVRPYLTDIAIPSHRRAVIRLVFSEHCLAIEQLRRKDRRRLVVPRDLRLCRFCRAAVEDEPHALLYCTACPQPLRDRRQALLRLVTNVDRKLDWTSTDLDGYDILRRLLRSRVLLPKFGELVYNVLKVFNEFEVYIPDGYYVPDTVMT</sequence>
<protein>
    <submittedName>
        <fullName evidence="1">Uncharacterized protein</fullName>
    </submittedName>
</protein>
<dbReference type="Proteomes" id="UP000284706">
    <property type="component" value="Unassembled WGS sequence"/>
</dbReference>
<dbReference type="AlphaFoldDB" id="A0A409VUL8"/>
<evidence type="ECO:0000313" key="1">
    <source>
        <dbReference type="EMBL" id="PPQ69956.1"/>
    </source>
</evidence>